<feature type="transmembrane region" description="Helical" evidence="8">
    <location>
        <begin position="64"/>
        <end position="82"/>
    </location>
</feature>
<dbReference type="AlphaFoldDB" id="B5U6P0"/>
<evidence type="ECO:0000259" key="10">
    <source>
        <dbReference type="PROSITE" id="PS51465"/>
    </source>
</evidence>
<protein>
    <recommendedName>
        <fullName evidence="8">Solute carrier organic anion transporter family member</fullName>
    </recommendedName>
</protein>
<feature type="transmembrane region" description="Helical" evidence="8">
    <location>
        <begin position="387"/>
        <end position="407"/>
    </location>
</feature>
<feature type="transmembrane region" description="Helical" evidence="8">
    <location>
        <begin position="202"/>
        <end position="222"/>
    </location>
</feature>
<feature type="transmembrane region" description="Helical" evidence="8">
    <location>
        <begin position="419"/>
        <end position="438"/>
    </location>
</feature>
<evidence type="ECO:0000256" key="7">
    <source>
        <dbReference type="ARBA" id="ARBA00023157"/>
    </source>
</evidence>
<keyword evidence="8" id="KW-0813">Transport</keyword>
<evidence type="ECO:0000256" key="9">
    <source>
        <dbReference type="SAM" id="MobiDB-lite"/>
    </source>
</evidence>
<dbReference type="InterPro" id="IPR004156">
    <property type="entry name" value="OATP"/>
</dbReference>
<feature type="compositionally biased region" description="Basic and acidic residues" evidence="9">
    <location>
        <begin position="1"/>
        <end position="10"/>
    </location>
</feature>
<dbReference type="InterPro" id="IPR036259">
    <property type="entry name" value="MFS_trans_sf"/>
</dbReference>
<dbReference type="GO" id="GO:0006811">
    <property type="term" value="P:monoatomic ion transport"/>
    <property type="evidence" value="ECO:0007669"/>
    <property type="project" value="UniProtKB-KW"/>
</dbReference>
<organism evidence="11">
    <name type="scientific">Amblyomma americanum</name>
    <name type="common">Lone star tick</name>
    <dbReference type="NCBI Taxonomy" id="6943"/>
    <lineage>
        <taxon>Eukaryota</taxon>
        <taxon>Metazoa</taxon>
        <taxon>Ecdysozoa</taxon>
        <taxon>Arthropoda</taxon>
        <taxon>Chelicerata</taxon>
        <taxon>Arachnida</taxon>
        <taxon>Acari</taxon>
        <taxon>Parasitiformes</taxon>
        <taxon>Ixodida</taxon>
        <taxon>Ixodoidea</taxon>
        <taxon>Ixodidae</taxon>
        <taxon>Amblyomminae</taxon>
        <taxon>Amblyomma</taxon>
    </lineage>
</organism>
<gene>
    <name evidence="11" type="primary">Oatp</name>
</gene>
<evidence type="ECO:0000256" key="4">
    <source>
        <dbReference type="ARBA" id="ARBA00022692"/>
    </source>
</evidence>
<dbReference type="Gene3D" id="1.20.1250.20">
    <property type="entry name" value="MFS general substrate transporter like domains"/>
    <property type="match status" value="1"/>
</dbReference>
<evidence type="ECO:0000256" key="2">
    <source>
        <dbReference type="ARBA" id="ARBA00009657"/>
    </source>
</evidence>
<comment type="similarity">
    <text evidence="2 8">Belongs to the organo anion transporter (TC 2.A.60) family.</text>
</comment>
<feature type="transmembrane region" description="Helical" evidence="8">
    <location>
        <begin position="573"/>
        <end position="595"/>
    </location>
</feature>
<evidence type="ECO:0000256" key="1">
    <source>
        <dbReference type="ARBA" id="ARBA00004651"/>
    </source>
</evidence>
<dbReference type="InterPro" id="IPR002350">
    <property type="entry name" value="Kazal_dom"/>
</dbReference>
<keyword evidence="3" id="KW-1003">Cell membrane</keyword>
<comment type="subcellular location">
    <subcellularLocation>
        <location evidence="1 8">Cell membrane</location>
        <topology evidence="1 8">Multi-pass membrane protein</topology>
    </subcellularLocation>
</comment>
<feature type="compositionally biased region" description="Polar residues" evidence="9">
    <location>
        <begin position="704"/>
        <end position="715"/>
    </location>
</feature>
<feature type="transmembrane region" description="Helical" evidence="8">
    <location>
        <begin position="534"/>
        <end position="561"/>
    </location>
</feature>
<feature type="transmembrane region" description="Helical" evidence="8">
    <location>
        <begin position="284"/>
        <end position="306"/>
    </location>
</feature>
<dbReference type="CDD" id="cd17336">
    <property type="entry name" value="MFS_SLCO_OATP"/>
    <property type="match status" value="1"/>
</dbReference>
<feature type="transmembrane region" description="Helical" evidence="8">
    <location>
        <begin position="243"/>
        <end position="264"/>
    </location>
</feature>
<dbReference type="PROSITE" id="PS51465">
    <property type="entry name" value="KAZAL_2"/>
    <property type="match status" value="1"/>
</dbReference>
<name>B5U6P0_AMBAM</name>
<feature type="transmembrane region" description="Helical" evidence="8">
    <location>
        <begin position="135"/>
        <end position="153"/>
    </location>
</feature>
<evidence type="ECO:0000256" key="5">
    <source>
        <dbReference type="ARBA" id="ARBA00022989"/>
    </source>
</evidence>
<evidence type="ECO:0000256" key="8">
    <source>
        <dbReference type="RuleBase" id="RU362056"/>
    </source>
</evidence>
<keyword evidence="5 8" id="KW-1133">Transmembrane helix</keyword>
<dbReference type="GO" id="GO:0016323">
    <property type="term" value="C:basolateral plasma membrane"/>
    <property type="evidence" value="ECO:0007669"/>
    <property type="project" value="TreeGrafter"/>
</dbReference>
<dbReference type="PANTHER" id="PTHR11388:SF76">
    <property type="entry name" value="SOLUTE CARRIER ORGANIC ANION TRANSPORTER FAMILY MEMBER"/>
    <property type="match status" value="1"/>
</dbReference>
<accession>B5U6P0</accession>
<dbReference type="PANTHER" id="PTHR11388">
    <property type="entry name" value="ORGANIC ANION TRANSPORTER"/>
    <property type="match status" value="1"/>
</dbReference>
<keyword evidence="6 8" id="KW-0472">Membrane</keyword>
<feature type="transmembrane region" description="Helical" evidence="8">
    <location>
        <begin position="102"/>
        <end position="123"/>
    </location>
</feature>
<dbReference type="TCDB" id="2.A.60.1.24">
    <property type="family name" value="the organo anion transporter (oat) family"/>
</dbReference>
<sequence length="733" mass="79565">MNAHKEKPDAADGGGGGQYVRVDPDAVIPPAHDSKQDVEDDSDYLCGVGNYRPNWLQRFASSRYYALIFGLLGIFQGAYRTYLVGTLSTVERRFSLSSRASGIIMIADDLSPIVANVFMIVCLRRTSKPKWVSGGMLFSILGVLSSVLPYLVYGPGKHLLVDVQKSGGVTAQAMQFCGTSDQEAAAASCQASKEDAASLGPLIFFFLGNFLNGLGSTAYYVIGTTYMDDNVKKKHSAVYLGSLYVFRLLGPVLGFTLASLSLSYPEEMTGDAPVQPGDPRWVGAWWFGYIFIGLGIFVSTLPMLFFPKKIRSKSEANKEDAVSKNKSLRTEIREGLEGIGRLARNPVYVFRLLGSIASYIALAGYYISFPRYTQHQFSQTASKASLLAGPTYILSSVVGIILGAIFVHKVKPTPRVVGIHTVVVGCISAVGIISLMAVNCGSIQYPVVPDAVGGVSIQNQCSDGCDCSTRVHRPVCDPATGTQYFSACFAGCPSSASNETAFNECLCLQSEPGMNVFTQGSVTNGQCEQDCFDAMVIFAAVIFAIQVALGTTHVGSTLIVLRCIEPRDKSLCLLTMSALMNAFAFIPYPLIYGALTDASCIVWEDRCGDRGSCWLYDLKKLRYLIHGVTTGLLVTGCVFQACMAYHCKRIKNFYDDEEDAKARHGEKSGAAAGSGVQEPLKQDGAEAQEMHAIGDGAERRPRTRTTSIDSWEFQNFNPDRQRDQVKVLFHSGY</sequence>
<evidence type="ECO:0000256" key="3">
    <source>
        <dbReference type="ARBA" id="ARBA00022475"/>
    </source>
</evidence>
<dbReference type="SUPFAM" id="SSF103473">
    <property type="entry name" value="MFS general substrate transporter"/>
    <property type="match status" value="1"/>
</dbReference>
<feature type="transmembrane region" description="Helical" evidence="8">
    <location>
        <begin position="623"/>
        <end position="645"/>
    </location>
</feature>
<dbReference type="GO" id="GO:0015347">
    <property type="term" value="F:sodium-independent organic anion transmembrane transporter activity"/>
    <property type="evidence" value="ECO:0007669"/>
    <property type="project" value="TreeGrafter"/>
</dbReference>
<keyword evidence="8" id="KW-0406">Ion transport</keyword>
<dbReference type="NCBIfam" id="TIGR00805">
    <property type="entry name" value="oat"/>
    <property type="match status" value="1"/>
</dbReference>
<dbReference type="EMBL" id="FJ206228">
    <property type="protein sequence ID" value="ACH98103.1"/>
    <property type="molecule type" value="mRNA"/>
</dbReference>
<feature type="region of interest" description="Disordered" evidence="9">
    <location>
        <begin position="1"/>
        <end position="23"/>
    </location>
</feature>
<reference evidence="11" key="1">
    <citation type="journal article" date="2008" name="J. Exp. Biol.">
        <title>Molecular and biological characterization of the Amblyomma americanum organic anion transporter polypeptide.</title>
        <authorList>
            <person name="Mulenga A."/>
            <person name="Khumthong R."/>
            <person name="Chalaire K.C."/>
            <person name="Strey O."/>
            <person name="Teel P."/>
        </authorList>
    </citation>
    <scope>NUCLEOTIDE SEQUENCE</scope>
</reference>
<dbReference type="GO" id="GO:0043252">
    <property type="term" value="P:sodium-independent organic anion transport"/>
    <property type="evidence" value="ECO:0007669"/>
    <property type="project" value="TreeGrafter"/>
</dbReference>
<evidence type="ECO:0000313" key="11">
    <source>
        <dbReference type="EMBL" id="ACH98103.1"/>
    </source>
</evidence>
<keyword evidence="4 8" id="KW-0812">Transmembrane</keyword>
<proteinExistence type="evidence at transcript level"/>
<feature type="transmembrane region" description="Helical" evidence="8">
    <location>
        <begin position="348"/>
        <end position="367"/>
    </location>
</feature>
<feature type="region of interest" description="Disordered" evidence="9">
    <location>
        <begin position="664"/>
        <end position="715"/>
    </location>
</feature>
<keyword evidence="7" id="KW-1015">Disulfide bond</keyword>
<dbReference type="Pfam" id="PF03137">
    <property type="entry name" value="OATP"/>
    <property type="match status" value="1"/>
</dbReference>
<feature type="domain" description="Kazal-like" evidence="10">
    <location>
        <begin position="455"/>
        <end position="506"/>
    </location>
</feature>
<evidence type="ECO:0000256" key="6">
    <source>
        <dbReference type="ARBA" id="ARBA00023136"/>
    </source>
</evidence>